<name>E5A6V4_LEPMJ</name>
<sequence>MGACHGYEGLPHGRPRRQEHHRLHPPAHCLASAQGRPDGKEHVGARGRYGSQSCI</sequence>
<accession>E5A6V4</accession>
<reference evidence="3" key="1">
    <citation type="journal article" date="2011" name="Nat. Commun.">
        <title>Effector diversification within compartments of the Leptosphaeria maculans genome affected by Repeat-Induced Point mutations.</title>
        <authorList>
            <person name="Rouxel T."/>
            <person name="Grandaubert J."/>
            <person name="Hane J.K."/>
            <person name="Hoede C."/>
            <person name="van de Wouw A.P."/>
            <person name="Couloux A."/>
            <person name="Dominguez V."/>
            <person name="Anthouard V."/>
            <person name="Bally P."/>
            <person name="Bourras S."/>
            <person name="Cozijnsen A.J."/>
            <person name="Ciuffetti L.M."/>
            <person name="Degrave A."/>
            <person name="Dilmaghani A."/>
            <person name="Duret L."/>
            <person name="Fudal I."/>
            <person name="Goodwin S.B."/>
            <person name="Gout L."/>
            <person name="Glaser N."/>
            <person name="Linglin J."/>
            <person name="Kema G.H.J."/>
            <person name="Lapalu N."/>
            <person name="Lawrence C.B."/>
            <person name="May K."/>
            <person name="Meyer M."/>
            <person name="Ollivier B."/>
            <person name="Poulain J."/>
            <person name="Schoch C.L."/>
            <person name="Simon A."/>
            <person name="Spatafora J.W."/>
            <person name="Stachowiak A."/>
            <person name="Turgeon B.G."/>
            <person name="Tyler B.M."/>
            <person name="Vincent D."/>
            <person name="Weissenbach J."/>
            <person name="Amselem J."/>
            <person name="Quesneville H."/>
            <person name="Oliver R.P."/>
            <person name="Wincker P."/>
            <person name="Balesdent M.-H."/>
            <person name="Howlett B.J."/>
        </authorList>
    </citation>
    <scope>NUCLEOTIDE SEQUENCE [LARGE SCALE GENOMIC DNA]</scope>
    <source>
        <strain evidence="3">JN3 / isolate v23.1.3 / race Av1-4-5-6-7-8</strain>
    </source>
</reference>
<dbReference type="VEuPathDB" id="FungiDB:LEMA_uP085880.1"/>
<dbReference type="AlphaFoldDB" id="E5A6V4"/>
<gene>
    <name evidence="2" type="ORF">LEMA_uP085880.1</name>
</gene>
<evidence type="ECO:0000313" key="2">
    <source>
        <dbReference type="EMBL" id="CBX99349.1"/>
    </source>
</evidence>
<organism evidence="2 3">
    <name type="scientific">Leptosphaeria maculans (strain JN3 / isolate v23.1.3 / race Av1-4-5-6-7-8)</name>
    <name type="common">Blackleg fungus</name>
    <name type="synonym">Phoma lingam</name>
    <dbReference type="NCBI Taxonomy" id="985895"/>
    <lineage>
        <taxon>Eukaryota</taxon>
        <taxon>Fungi</taxon>
        <taxon>Dikarya</taxon>
        <taxon>Ascomycota</taxon>
        <taxon>Pezizomycotina</taxon>
        <taxon>Dothideomycetes</taxon>
        <taxon>Pleosporomycetidae</taxon>
        <taxon>Pleosporales</taxon>
        <taxon>Pleosporineae</taxon>
        <taxon>Leptosphaeriaceae</taxon>
        <taxon>Plenodomus</taxon>
        <taxon>Plenodomus lingam/Leptosphaeria maculans species complex</taxon>
    </lineage>
</organism>
<keyword evidence="3" id="KW-1185">Reference proteome</keyword>
<feature type="region of interest" description="Disordered" evidence="1">
    <location>
        <begin position="1"/>
        <end position="55"/>
    </location>
</feature>
<evidence type="ECO:0000256" key="1">
    <source>
        <dbReference type="SAM" id="MobiDB-lite"/>
    </source>
</evidence>
<protein>
    <submittedName>
        <fullName evidence="2">Uncharacterized protein</fullName>
    </submittedName>
</protein>
<dbReference type="HOGENOM" id="CLU_3032823_0_0_1"/>
<dbReference type="InParanoid" id="E5A6V4"/>
<feature type="compositionally biased region" description="Basic residues" evidence="1">
    <location>
        <begin position="13"/>
        <end position="25"/>
    </location>
</feature>
<proteinExistence type="predicted"/>
<dbReference type="EMBL" id="FP929135">
    <property type="protein sequence ID" value="CBX99349.1"/>
    <property type="molecule type" value="Genomic_DNA"/>
</dbReference>
<dbReference type="Proteomes" id="UP000002668">
    <property type="component" value="Genome"/>
</dbReference>
<evidence type="ECO:0000313" key="3">
    <source>
        <dbReference type="Proteomes" id="UP000002668"/>
    </source>
</evidence>